<organism evidence="11 12">
    <name type="scientific">Glossina palpalis gambiensis</name>
    <dbReference type="NCBI Taxonomy" id="67801"/>
    <lineage>
        <taxon>Eukaryota</taxon>
        <taxon>Metazoa</taxon>
        <taxon>Ecdysozoa</taxon>
        <taxon>Arthropoda</taxon>
        <taxon>Hexapoda</taxon>
        <taxon>Insecta</taxon>
        <taxon>Pterygota</taxon>
        <taxon>Neoptera</taxon>
        <taxon>Endopterygota</taxon>
        <taxon>Diptera</taxon>
        <taxon>Brachycera</taxon>
        <taxon>Muscomorpha</taxon>
        <taxon>Hippoboscoidea</taxon>
        <taxon>Glossinidae</taxon>
        <taxon>Glossina</taxon>
    </lineage>
</organism>
<dbReference type="STRING" id="67801.A0A1B0AR61"/>
<evidence type="ECO:0000256" key="8">
    <source>
        <dbReference type="SAM" id="MobiDB-lite"/>
    </source>
</evidence>
<dbReference type="Pfam" id="PF05283">
    <property type="entry name" value="MGC-24"/>
    <property type="match status" value="1"/>
</dbReference>
<evidence type="ECO:0000256" key="3">
    <source>
        <dbReference type="ARBA" id="ARBA00022692"/>
    </source>
</evidence>
<evidence type="ECO:0000256" key="4">
    <source>
        <dbReference type="ARBA" id="ARBA00022729"/>
    </source>
</evidence>
<dbReference type="EMBL" id="JXJN01002265">
    <property type="status" value="NOT_ANNOTATED_CDS"/>
    <property type="molecule type" value="Genomic_DNA"/>
</dbReference>
<dbReference type="InterPro" id="IPR007947">
    <property type="entry name" value="CD164_MGC24"/>
</dbReference>
<protein>
    <submittedName>
        <fullName evidence="11">Uncharacterized protein</fullName>
    </submittedName>
</protein>
<feature type="region of interest" description="Disordered" evidence="8">
    <location>
        <begin position="59"/>
        <end position="139"/>
    </location>
</feature>
<keyword evidence="7" id="KW-0325">Glycoprotein</keyword>
<evidence type="ECO:0000256" key="2">
    <source>
        <dbReference type="ARBA" id="ARBA00005341"/>
    </source>
</evidence>
<evidence type="ECO:0000256" key="5">
    <source>
        <dbReference type="ARBA" id="ARBA00022989"/>
    </source>
</evidence>
<dbReference type="GO" id="GO:0016020">
    <property type="term" value="C:membrane"/>
    <property type="evidence" value="ECO:0007669"/>
    <property type="project" value="UniProtKB-SubCell"/>
</dbReference>
<keyword evidence="6 9" id="KW-0472">Membrane</keyword>
<name>A0A1B0AR61_9MUSC</name>
<dbReference type="GO" id="GO:0031410">
    <property type="term" value="C:cytoplasmic vesicle"/>
    <property type="evidence" value="ECO:0007669"/>
    <property type="project" value="TreeGrafter"/>
</dbReference>
<keyword evidence="5 9" id="KW-1133">Transmembrane helix</keyword>
<reference evidence="11" key="2">
    <citation type="submission" date="2020-05" db="UniProtKB">
        <authorList>
            <consortium name="EnsemblMetazoa"/>
        </authorList>
    </citation>
    <scope>IDENTIFICATION</scope>
    <source>
        <strain evidence="11">IAEA</strain>
    </source>
</reference>
<dbReference type="PANTHER" id="PTHR11337:SF8">
    <property type="entry name" value="VISGUN, ISOFORM E"/>
    <property type="match status" value="1"/>
</dbReference>
<dbReference type="Proteomes" id="UP000092460">
    <property type="component" value="Unassembled WGS sequence"/>
</dbReference>
<feature type="transmembrane region" description="Helical" evidence="9">
    <location>
        <begin position="164"/>
        <end position="185"/>
    </location>
</feature>
<feature type="chain" id="PRO_5008404133" evidence="10">
    <location>
        <begin position="32"/>
        <end position="196"/>
    </location>
</feature>
<keyword evidence="4 10" id="KW-0732">Signal</keyword>
<keyword evidence="12" id="KW-1185">Reference proteome</keyword>
<evidence type="ECO:0000256" key="9">
    <source>
        <dbReference type="SAM" id="Phobius"/>
    </source>
</evidence>
<feature type="signal peptide" evidence="10">
    <location>
        <begin position="1"/>
        <end position="31"/>
    </location>
</feature>
<accession>A0A1B0AR61</accession>
<dbReference type="VEuPathDB" id="VectorBase:GPPI005531"/>
<dbReference type="EnsemblMetazoa" id="GPPI005531-RA">
    <property type="protein sequence ID" value="GPPI005531-PA"/>
    <property type="gene ID" value="GPPI005531"/>
</dbReference>
<evidence type="ECO:0000256" key="6">
    <source>
        <dbReference type="ARBA" id="ARBA00023136"/>
    </source>
</evidence>
<evidence type="ECO:0000256" key="1">
    <source>
        <dbReference type="ARBA" id="ARBA00004479"/>
    </source>
</evidence>
<comment type="subcellular location">
    <subcellularLocation>
        <location evidence="1">Membrane</location>
        <topology evidence="1">Single-pass type I membrane protein</topology>
    </subcellularLocation>
</comment>
<dbReference type="AlphaFoldDB" id="A0A1B0AR61"/>
<comment type="similarity">
    <text evidence="2">Belongs to the CD164 family.</text>
</comment>
<evidence type="ECO:0000256" key="7">
    <source>
        <dbReference type="ARBA" id="ARBA00023180"/>
    </source>
</evidence>
<evidence type="ECO:0000313" key="12">
    <source>
        <dbReference type="Proteomes" id="UP000092460"/>
    </source>
</evidence>
<keyword evidence="3 9" id="KW-0812">Transmembrane</keyword>
<dbReference type="PANTHER" id="PTHR11337">
    <property type="entry name" value="MUCIN/PORIMIN"/>
    <property type="match status" value="1"/>
</dbReference>
<proteinExistence type="inferred from homology"/>
<sequence length="196" mass="20542">MKSVPLLNSLLVLCLFLGLCVVPFNCEGTEAVNKNDLTSKVNGATLATNKDNTEVLLENPTPDKTVTTQSSNNGSASGFQTTLSETATIPLTTTTPSNNSTVTTSSMPNRTTSTTSTTTVAPTASTTNTTTTTIAPTTSTTAPLTTTTVVPNPEPCHRFDGPSFIGGIVLTLGLLAIGVVAYKFYKARNERNYQTL</sequence>
<feature type="compositionally biased region" description="Polar residues" evidence="8">
    <location>
        <begin position="62"/>
        <end position="80"/>
    </location>
</feature>
<feature type="compositionally biased region" description="Low complexity" evidence="8">
    <location>
        <begin position="81"/>
        <end position="139"/>
    </location>
</feature>
<reference evidence="12" key="1">
    <citation type="submission" date="2015-01" db="EMBL/GenBank/DDBJ databases">
        <authorList>
            <person name="Aksoy S."/>
            <person name="Warren W."/>
            <person name="Wilson R.K."/>
        </authorList>
    </citation>
    <scope>NUCLEOTIDE SEQUENCE [LARGE SCALE GENOMIC DNA]</scope>
    <source>
        <strain evidence="12">IAEA</strain>
    </source>
</reference>
<evidence type="ECO:0000256" key="10">
    <source>
        <dbReference type="SAM" id="SignalP"/>
    </source>
</evidence>
<evidence type="ECO:0000313" key="11">
    <source>
        <dbReference type="EnsemblMetazoa" id="GPPI005531-PA"/>
    </source>
</evidence>